<dbReference type="InterPro" id="IPR012340">
    <property type="entry name" value="NA-bd_OB-fold"/>
</dbReference>
<dbReference type="Proteomes" id="UP001339167">
    <property type="component" value="Unassembled WGS sequence"/>
</dbReference>
<dbReference type="Pfam" id="PF13509">
    <property type="entry name" value="S1_2"/>
    <property type="match status" value="1"/>
</dbReference>
<feature type="domain" description="Conserved virulence factor B-like winged helix" evidence="3">
    <location>
        <begin position="219"/>
        <end position="274"/>
    </location>
</feature>
<accession>A0ABU7JHP9</accession>
<protein>
    <submittedName>
        <fullName evidence="4">S1-like domain-containing RNA-binding protein</fullName>
    </submittedName>
</protein>
<organism evidence="4 5">
    <name type="scientific">Alkalimonas mucilaginosa</name>
    <dbReference type="NCBI Taxonomy" id="3057676"/>
    <lineage>
        <taxon>Bacteria</taxon>
        <taxon>Pseudomonadati</taxon>
        <taxon>Pseudomonadota</taxon>
        <taxon>Gammaproteobacteria</taxon>
        <taxon>Alkalimonas</taxon>
    </lineage>
</organism>
<proteinExistence type="inferred from homology"/>
<feature type="domain" description="Conserved virulence factor B first S1" evidence="2">
    <location>
        <begin position="4"/>
        <end position="63"/>
    </location>
</feature>
<comment type="caution">
    <text evidence="4">The sequence shown here is derived from an EMBL/GenBank/DDBJ whole genome shotgun (WGS) entry which is preliminary data.</text>
</comment>
<evidence type="ECO:0000256" key="1">
    <source>
        <dbReference type="PIRNR" id="PIRNR012524"/>
    </source>
</evidence>
<dbReference type="EMBL" id="JAUGZK010000010">
    <property type="protein sequence ID" value="MEE2025192.1"/>
    <property type="molecule type" value="Genomic_DNA"/>
</dbReference>
<dbReference type="InterPro" id="IPR036388">
    <property type="entry name" value="WH-like_DNA-bd_sf"/>
</dbReference>
<evidence type="ECO:0000313" key="4">
    <source>
        <dbReference type="EMBL" id="MEE2025192.1"/>
    </source>
</evidence>
<name>A0ABU7JHP9_9GAMM</name>
<dbReference type="Pfam" id="PF17783">
    <property type="entry name" value="WHD_CvfB"/>
    <property type="match status" value="1"/>
</dbReference>
<comment type="similarity">
    <text evidence="1">Belongs to the CvfB family.</text>
</comment>
<reference evidence="4 5" key="1">
    <citation type="submission" date="2023-06" db="EMBL/GenBank/DDBJ databases">
        <title>Alkalimonas sp., MEB004 an alkaliphilic bacterium isolated from Lonar Lake, India.</title>
        <authorList>
            <person name="Joshi A."/>
            <person name="Thite S."/>
        </authorList>
    </citation>
    <scope>NUCLEOTIDE SEQUENCE [LARGE SCALE GENOMIC DNA]</scope>
    <source>
        <strain evidence="4 5">MEB004</strain>
    </source>
</reference>
<dbReference type="RefSeq" id="WP_330088512.1">
    <property type="nucleotide sequence ID" value="NZ_JAUGZK010000010.1"/>
</dbReference>
<evidence type="ECO:0000313" key="5">
    <source>
        <dbReference type="Proteomes" id="UP001339167"/>
    </source>
</evidence>
<dbReference type="InterPro" id="IPR039566">
    <property type="entry name" value="CvfB_S1_st"/>
</dbReference>
<dbReference type="PIRSF" id="PIRSF012524">
    <property type="entry name" value="YitL_S1"/>
    <property type="match status" value="1"/>
</dbReference>
<dbReference type="Gene3D" id="1.10.10.10">
    <property type="entry name" value="Winged helix-like DNA-binding domain superfamily/Winged helix DNA-binding domain"/>
    <property type="match status" value="1"/>
</dbReference>
<gene>
    <name evidence="4" type="ORF">QWF21_13145</name>
</gene>
<sequence>MLALGKINRLAIKKKVEFGYFMDGLEWGEILLPKRYAPADAAPGQLLDVFLYLDSEDQLIATTETPKIQVGGFALLQAVDVNRVGAFLQWGLSKDLLVPYSEQQIPMQANKRYLVHCLVDKSNRIIASSKLDKFLDKTPAKYQEKQAVDIIIANHTELGYKAIINQQHWGLLFKDQVVERLYPGQQLTAYIRQVRSDGKIDLSLNPIGAAKVKNLEPVILDALQQAGGFLPLHDKSSPDEIYQQFSASKKAFKQAIGSLFKAKKIRIGADGIYLL</sequence>
<evidence type="ECO:0000259" key="2">
    <source>
        <dbReference type="Pfam" id="PF13509"/>
    </source>
</evidence>
<evidence type="ECO:0000259" key="3">
    <source>
        <dbReference type="Pfam" id="PF17783"/>
    </source>
</evidence>
<dbReference type="InterPro" id="IPR040764">
    <property type="entry name" value="CvfB_WH"/>
</dbReference>
<dbReference type="Gene3D" id="2.40.50.140">
    <property type="entry name" value="Nucleic acid-binding proteins"/>
    <property type="match status" value="1"/>
</dbReference>
<dbReference type="InterPro" id="IPR014464">
    <property type="entry name" value="CvfB_fam"/>
</dbReference>
<dbReference type="PANTHER" id="PTHR37296:SF1">
    <property type="entry name" value="CONSERVED VIRULENCE FACTOR B"/>
    <property type="match status" value="1"/>
</dbReference>
<dbReference type="PANTHER" id="PTHR37296">
    <property type="entry name" value="CONSERVED VIRULENCE FACTOR B"/>
    <property type="match status" value="1"/>
</dbReference>
<keyword evidence="5" id="KW-1185">Reference proteome</keyword>